<dbReference type="AlphaFoldDB" id="A0AAJ1IED4"/>
<dbReference type="GO" id="GO:0004853">
    <property type="term" value="F:uroporphyrinogen decarboxylase activity"/>
    <property type="evidence" value="ECO:0007669"/>
    <property type="project" value="InterPro"/>
</dbReference>
<dbReference type="InterPro" id="IPR000257">
    <property type="entry name" value="Uroporphyrinogen_deCOase"/>
</dbReference>
<dbReference type="PANTHER" id="PTHR47099:SF1">
    <property type="entry name" value="METHYLCOBAMIDE:COM METHYLTRANSFERASE MTBA"/>
    <property type="match status" value="1"/>
</dbReference>
<proteinExistence type="predicted"/>
<reference evidence="2 3" key="1">
    <citation type="submission" date="2022-12" db="EMBL/GenBank/DDBJ databases">
        <title>Metagenome assembled genome from gulf of manar.</title>
        <authorList>
            <person name="Kohli P."/>
            <person name="Pk S."/>
            <person name="Venkata Ramana C."/>
            <person name="Sasikala C."/>
        </authorList>
    </citation>
    <scope>NUCLEOTIDE SEQUENCE [LARGE SCALE GENOMIC DNA]</scope>
    <source>
        <strain evidence="2">JB008</strain>
    </source>
</reference>
<name>A0AAJ1IED4_9SPIO</name>
<protein>
    <submittedName>
        <fullName evidence="2">Uroporphyrinogen decarboxylase family protein</fullName>
    </submittedName>
</protein>
<dbReference type="Gene3D" id="3.20.20.210">
    <property type="match status" value="1"/>
</dbReference>
<dbReference type="SUPFAM" id="SSF51726">
    <property type="entry name" value="UROD/MetE-like"/>
    <property type="match status" value="1"/>
</dbReference>
<dbReference type="InterPro" id="IPR052024">
    <property type="entry name" value="Methanogen_methyltrans"/>
</dbReference>
<evidence type="ECO:0000313" key="2">
    <source>
        <dbReference type="EMBL" id="MDC7227755.1"/>
    </source>
</evidence>
<dbReference type="InterPro" id="IPR038071">
    <property type="entry name" value="UROD/MetE-like_sf"/>
</dbReference>
<dbReference type="PANTHER" id="PTHR47099">
    <property type="entry name" value="METHYLCOBAMIDE:COM METHYLTRANSFERASE MTBA"/>
    <property type="match status" value="1"/>
</dbReference>
<feature type="domain" description="Uroporphyrinogen decarboxylase (URO-D)" evidence="1">
    <location>
        <begin position="218"/>
        <end position="416"/>
    </location>
</feature>
<sequence length="424" mass="47766">MTSRERVEMALRHEEPDRVPLDLGASGQTGINASVLYSLRRELGLEEKPIDICEPFQLLGQIDEDLRKALGIDTVALWNPGTMFGTRFGSWTDWKMPDGTPVNMPGNFQYTEADEGGLLVYPQGDRTAAPSVRLPEGGTFFDNIDRAPAFDEGDLDPLRDFQNLYGTYSDEDARFIENSCNELYEKTDCAIHFNFNGGGFGDAAIIPGPWEKQPRGIRKLEDWYMAHYIHPEYLKDLFAWQTELAFKNLEILKEALGDKITTINISCTDFGSQAGEMMSVEHFREFYKDHYIALNSWVHENTEWYSHFHCCGSIVNFLPEFVESGFDVFNPVQLSAAGMDGHELKENYGDKLTFWGGGVDTQKTLPFGTPDEVRKEVRERLEILSPGGGFVFNTIHNIVGNTPVENVIAMFEEVKSFNAGTSEG</sequence>
<accession>A0AAJ1IED4</accession>
<dbReference type="EMBL" id="JAQQAL010000032">
    <property type="protein sequence ID" value="MDC7227755.1"/>
    <property type="molecule type" value="Genomic_DNA"/>
</dbReference>
<dbReference type="GO" id="GO:0006779">
    <property type="term" value="P:porphyrin-containing compound biosynthetic process"/>
    <property type="evidence" value="ECO:0007669"/>
    <property type="project" value="InterPro"/>
</dbReference>
<gene>
    <name evidence="2" type="ORF">PQJ61_13405</name>
</gene>
<comment type="caution">
    <text evidence="2">The sequence shown here is derived from an EMBL/GenBank/DDBJ whole genome shotgun (WGS) entry which is preliminary data.</text>
</comment>
<evidence type="ECO:0000313" key="3">
    <source>
        <dbReference type="Proteomes" id="UP001221217"/>
    </source>
</evidence>
<evidence type="ECO:0000259" key="1">
    <source>
        <dbReference type="Pfam" id="PF01208"/>
    </source>
</evidence>
<dbReference type="Proteomes" id="UP001221217">
    <property type="component" value="Unassembled WGS sequence"/>
</dbReference>
<organism evidence="2 3">
    <name type="scientific">Candidatus Thalassospirochaeta sargassi</name>
    <dbReference type="NCBI Taxonomy" id="3119039"/>
    <lineage>
        <taxon>Bacteria</taxon>
        <taxon>Pseudomonadati</taxon>
        <taxon>Spirochaetota</taxon>
        <taxon>Spirochaetia</taxon>
        <taxon>Spirochaetales</taxon>
        <taxon>Spirochaetaceae</taxon>
        <taxon>Candidatus Thalassospirochaeta</taxon>
    </lineage>
</organism>
<dbReference type="Pfam" id="PF01208">
    <property type="entry name" value="URO-D"/>
    <property type="match status" value="1"/>
</dbReference>